<dbReference type="RefSeq" id="WP_104680464.1">
    <property type="nucleotide sequence ID" value="NZ_CP026927.1"/>
</dbReference>
<dbReference type="Pfam" id="PF11284">
    <property type="entry name" value="DUF3085"/>
    <property type="match status" value="1"/>
</dbReference>
<name>A0A2L2LM76_AGRTU</name>
<gene>
    <name evidence="1" type="ORF">At1D1609_54090</name>
</gene>
<dbReference type="InterPro" id="IPR021436">
    <property type="entry name" value="DUF3085"/>
</dbReference>
<organism evidence="1 2">
    <name type="scientific">Agrobacterium tumefaciens</name>
    <dbReference type="NCBI Taxonomy" id="358"/>
    <lineage>
        <taxon>Bacteria</taxon>
        <taxon>Pseudomonadati</taxon>
        <taxon>Pseudomonadota</taxon>
        <taxon>Alphaproteobacteria</taxon>
        <taxon>Hyphomicrobiales</taxon>
        <taxon>Rhizobiaceae</taxon>
        <taxon>Rhizobium/Agrobacterium group</taxon>
        <taxon>Agrobacterium</taxon>
        <taxon>Agrobacterium tumefaciens complex</taxon>
    </lineage>
</organism>
<dbReference type="EMBL" id="CP026927">
    <property type="protein sequence ID" value="AVH45441.1"/>
    <property type="molecule type" value="Genomic_DNA"/>
</dbReference>
<protein>
    <recommendedName>
        <fullName evidence="3">DUF3085 domain-containing protein</fullName>
    </recommendedName>
</protein>
<evidence type="ECO:0008006" key="3">
    <source>
        <dbReference type="Google" id="ProtNLM"/>
    </source>
</evidence>
<sequence>MFTFSVIEVRAVIARGRTDAAANGGFRNPHYGLLPGRDERPGLWIVGDEGVYLLSNGKLADGQKAIVIYAEECDPKINPDCWQYKRRYFGGDDGIVFIGSESLEAVLTATPKATHLRAEFTPETMQLSVITRV</sequence>
<reference evidence="1 2" key="1">
    <citation type="submission" date="2018-02" db="EMBL/GenBank/DDBJ databases">
        <title>Complete genome sequence of Agrobacterium tumefaciens 1D1609.</title>
        <authorList>
            <person name="Cho S.-T."/>
            <person name="Haryono M."/>
            <person name="Chang H.-H."/>
            <person name="Santos M.N."/>
            <person name="Lai E.-M."/>
            <person name="Kuo C.-H."/>
        </authorList>
    </citation>
    <scope>NUCLEOTIDE SEQUENCE [LARGE SCALE GENOMIC DNA]</scope>
    <source>
        <strain evidence="1 2">1D1609</strain>
        <plasmid evidence="2">Plasmid pat1d1609a</plasmid>
    </source>
</reference>
<evidence type="ECO:0000313" key="1">
    <source>
        <dbReference type="EMBL" id="AVH45441.1"/>
    </source>
</evidence>
<accession>A0A2L2LM76</accession>
<dbReference type="AlphaFoldDB" id="A0A2L2LM76"/>
<geneLocation type="plasmid" evidence="2">
    <name>pat1d1609a</name>
</geneLocation>
<evidence type="ECO:0000313" key="2">
    <source>
        <dbReference type="Proteomes" id="UP000237717"/>
    </source>
</evidence>
<keyword evidence="1" id="KW-0614">Plasmid</keyword>
<proteinExistence type="predicted"/>
<dbReference type="Proteomes" id="UP000237717">
    <property type="component" value="Plasmid pAt1D1609a"/>
</dbReference>